<evidence type="ECO:0000259" key="5">
    <source>
        <dbReference type="PROSITE" id="PS50931"/>
    </source>
</evidence>
<organism evidence="6 7">
    <name type="scientific">Sulfitobacter pacificus</name>
    <dbReference type="NCBI Taxonomy" id="1499314"/>
    <lineage>
        <taxon>Bacteria</taxon>
        <taxon>Pseudomonadati</taxon>
        <taxon>Pseudomonadota</taxon>
        <taxon>Alphaproteobacteria</taxon>
        <taxon>Rhodobacterales</taxon>
        <taxon>Roseobacteraceae</taxon>
        <taxon>Sulfitobacter</taxon>
    </lineage>
</organism>
<dbReference type="Pfam" id="PF00126">
    <property type="entry name" value="HTH_1"/>
    <property type="match status" value="1"/>
</dbReference>
<comment type="similarity">
    <text evidence="1">Belongs to the LysR transcriptional regulatory family.</text>
</comment>
<dbReference type="InterPro" id="IPR000847">
    <property type="entry name" value="LysR_HTH_N"/>
</dbReference>
<dbReference type="RefSeq" id="WP_284370099.1">
    <property type="nucleotide sequence ID" value="NZ_BSNL01000001.1"/>
</dbReference>
<dbReference type="PANTHER" id="PTHR30427:SF1">
    <property type="entry name" value="TRANSCRIPTIONAL ACTIVATOR PROTEIN LYSR"/>
    <property type="match status" value="1"/>
</dbReference>
<gene>
    <name evidence="6" type="ORF">GCM10007927_04270</name>
</gene>
<evidence type="ECO:0000256" key="1">
    <source>
        <dbReference type="ARBA" id="ARBA00009437"/>
    </source>
</evidence>
<reference evidence="6" key="2">
    <citation type="submission" date="2023-01" db="EMBL/GenBank/DDBJ databases">
        <title>Draft genome sequence of Sulfitobacter pacificus strain NBRC 109915.</title>
        <authorList>
            <person name="Sun Q."/>
            <person name="Mori K."/>
        </authorList>
    </citation>
    <scope>NUCLEOTIDE SEQUENCE</scope>
    <source>
        <strain evidence="6">NBRC 109915</strain>
    </source>
</reference>
<dbReference type="InterPro" id="IPR036390">
    <property type="entry name" value="WH_DNA-bd_sf"/>
</dbReference>
<dbReference type="InterPro" id="IPR036388">
    <property type="entry name" value="WH-like_DNA-bd_sf"/>
</dbReference>
<protein>
    <submittedName>
        <fullName evidence="6">Transcriptional regulator</fullName>
    </submittedName>
</protein>
<evidence type="ECO:0000256" key="3">
    <source>
        <dbReference type="ARBA" id="ARBA00023125"/>
    </source>
</evidence>
<dbReference type="Pfam" id="PF03466">
    <property type="entry name" value="LysR_substrate"/>
    <property type="match status" value="1"/>
</dbReference>
<dbReference type="PRINTS" id="PR00039">
    <property type="entry name" value="HTHLYSR"/>
</dbReference>
<dbReference type="InterPro" id="IPR005119">
    <property type="entry name" value="LysR_subst-bd"/>
</dbReference>
<dbReference type="EMBL" id="BSNL01000001">
    <property type="protein sequence ID" value="GLQ25624.1"/>
    <property type="molecule type" value="Genomic_DNA"/>
</dbReference>
<feature type="domain" description="HTH lysR-type" evidence="5">
    <location>
        <begin position="1"/>
        <end position="58"/>
    </location>
</feature>
<dbReference type="SUPFAM" id="SSF53850">
    <property type="entry name" value="Periplasmic binding protein-like II"/>
    <property type="match status" value="1"/>
</dbReference>
<evidence type="ECO:0000313" key="6">
    <source>
        <dbReference type="EMBL" id="GLQ25624.1"/>
    </source>
</evidence>
<keyword evidence="2" id="KW-0805">Transcription regulation</keyword>
<evidence type="ECO:0000313" key="7">
    <source>
        <dbReference type="Proteomes" id="UP001161388"/>
    </source>
</evidence>
<accession>A0ABQ5VDP0</accession>
<keyword evidence="7" id="KW-1185">Reference proteome</keyword>
<evidence type="ECO:0000256" key="2">
    <source>
        <dbReference type="ARBA" id="ARBA00023015"/>
    </source>
</evidence>
<proteinExistence type="inferred from homology"/>
<sequence length="308" mass="34582">MKFRQLEAFSHIMITGSMVSAAAEMNVSQPAVSRLISDLEAYLKFSLFERKQGALIPTPEGTRFFESVEENFLGLGRLEKVAENIRGDSGQMLRVAATHSLAATLLPPVLEQFNRRFPKTRVVIHSHRLSQLIVRLQNSSVDIAIAAQLPNLRGAERISLGSARQVCALPAGHRLAELKTISAHDLAGETILGIMPDGPARWSEAFSQMRAESIEIVDKYEVDTAHTAYSIIARGLAVGILEPFGARMWEQSNKVVCRPYVPQIEMQYYYSVMKRRQYRSDQAKFLEILETYCGATPEFQNERHLTSR</sequence>
<dbReference type="Gene3D" id="3.40.190.10">
    <property type="entry name" value="Periplasmic binding protein-like II"/>
    <property type="match status" value="2"/>
</dbReference>
<dbReference type="SUPFAM" id="SSF46785">
    <property type="entry name" value="Winged helix' DNA-binding domain"/>
    <property type="match status" value="1"/>
</dbReference>
<reference evidence="6" key="1">
    <citation type="journal article" date="2014" name="Int. J. Syst. Evol. Microbiol.">
        <title>Complete genome of a new Firmicutes species belonging to the dominant human colonic microbiota ('Ruminococcus bicirculans') reveals two chromosomes and a selective capacity to utilize plant glucans.</title>
        <authorList>
            <consortium name="NISC Comparative Sequencing Program"/>
            <person name="Wegmann U."/>
            <person name="Louis P."/>
            <person name="Goesmann A."/>
            <person name="Henrissat B."/>
            <person name="Duncan S.H."/>
            <person name="Flint H.J."/>
        </authorList>
    </citation>
    <scope>NUCLEOTIDE SEQUENCE</scope>
    <source>
        <strain evidence="6">NBRC 109915</strain>
    </source>
</reference>
<dbReference type="Proteomes" id="UP001161388">
    <property type="component" value="Unassembled WGS sequence"/>
</dbReference>
<dbReference type="Gene3D" id="1.10.10.10">
    <property type="entry name" value="Winged helix-like DNA-binding domain superfamily/Winged helix DNA-binding domain"/>
    <property type="match status" value="1"/>
</dbReference>
<keyword evidence="4" id="KW-0804">Transcription</keyword>
<name>A0ABQ5VDP0_9RHOB</name>
<keyword evidence="3" id="KW-0238">DNA-binding</keyword>
<dbReference type="PROSITE" id="PS50931">
    <property type="entry name" value="HTH_LYSR"/>
    <property type="match status" value="1"/>
</dbReference>
<dbReference type="PANTHER" id="PTHR30427">
    <property type="entry name" value="TRANSCRIPTIONAL ACTIVATOR PROTEIN LYSR"/>
    <property type="match status" value="1"/>
</dbReference>
<comment type="caution">
    <text evidence="6">The sequence shown here is derived from an EMBL/GenBank/DDBJ whole genome shotgun (WGS) entry which is preliminary data.</text>
</comment>
<evidence type="ECO:0000256" key="4">
    <source>
        <dbReference type="ARBA" id="ARBA00023163"/>
    </source>
</evidence>